<dbReference type="EC" id="2.7.4.6" evidence="3"/>
<dbReference type="GO" id="GO:0006241">
    <property type="term" value="P:CTP biosynthetic process"/>
    <property type="evidence" value="ECO:0007669"/>
    <property type="project" value="InterPro"/>
</dbReference>
<keyword evidence="4" id="KW-0808">Transferase</keyword>
<dbReference type="Gene3D" id="3.30.70.141">
    <property type="entry name" value="Nucleoside diphosphate kinase-like domain"/>
    <property type="match status" value="1"/>
</dbReference>
<dbReference type="InterPro" id="IPR034907">
    <property type="entry name" value="NDK-like_dom"/>
</dbReference>
<dbReference type="Proteomes" id="UP001151699">
    <property type="component" value="Chromosome B"/>
</dbReference>
<proteinExistence type="inferred from homology"/>
<comment type="similarity">
    <text evidence="2 6 7">Belongs to the NDK family.</text>
</comment>
<gene>
    <name evidence="10" type="primary">NDK</name>
    <name evidence="10" type="ORF">Bhyg_09241</name>
</gene>
<dbReference type="GO" id="GO:0006228">
    <property type="term" value="P:UTP biosynthetic process"/>
    <property type="evidence" value="ECO:0007669"/>
    <property type="project" value="InterPro"/>
</dbReference>
<feature type="chain" id="PRO_5040390626" description="nucleoside-diphosphate kinase" evidence="8">
    <location>
        <begin position="21"/>
        <end position="217"/>
    </location>
</feature>
<evidence type="ECO:0000256" key="5">
    <source>
        <dbReference type="ARBA" id="ARBA00022777"/>
    </source>
</evidence>
<dbReference type="Pfam" id="PF00334">
    <property type="entry name" value="NDK"/>
    <property type="match status" value="1"/>
</dbReference>
<dbReference type="AlphaFoldDB" id="A0A9Q0N7Y3"/>
<evidence type="ECO:0000256" key="2">
    <source>
        <dbReference type="ARBA" id="ARBA00008142"/>
    </source>
</evidence>
<evidence type="ECO:0000256" key="6">
    <source>
        <dbReference type="PROSITE-ProRule" id="PRU00706"/>
    </source>
</evidence>
<evidence type="ECO:0000313" key="10">
    <source>
        <dbReference type="EMBL" id="KAJ6644274.1"/>
    </source>
</evidence>
<evidence type="ECO:0000313" key="11">
    <source>
        <dbReference type="Proteomes" id="UP001151699"/>
    </source>
</evidence>
<protein>
    <recommendedName>
        <fullName evidence="3">nucleoside-diphosphate kinase</fullName>
        <ecNumber evidence="3">2.7.4.6</ecNumber>
    </recommendedName>
</protein>
<dbReference type="NCBIfam" id="NF001908">
    <property type="entry name" value="PRK00668.1"/>
    <property type="match status" value="1"/>
</dbReference>
<comment type="caution">
    <text evidence="6">Lacks conserved residue(s) required for the propagation of feature annotation.</text>
</comment>
<evidence type="ECO:0000256" key="4">
    <source>
        <dbReference type="ARBA" id="ARBA00022679"/>
    </source>
</evidence>
<sequence>MKSIFHVILCAKICLSLSSGASVVLPQTESQTTNPFATTVDNYFESTLESQLSTTPNTNPSVSKHERTLILLKPDAVERRIVGKIIERFEDKGFNLVGMKLVTATKEMIEKHYSQYKSGPIHDKLIDYLTSGPLIAIIWEGENAVQKVRGMMGTSPLSQPGTIRGDFSLDTTFTVIHGSDSIEAANEEISIWFREDEIVNHKSWNITKHNVTINYNP</sequence>
<dbReference type="GO" id="GO:0004550">
    <property type="term" value="F:nucleoside diphosphate kinase activity"/>
    <property type="evidence" value="ECO:0007669"/>
    <property type="project" value="UniProtKB-EC"/>
</dbReference>
<dbReference type="GO" id="GO:0006183">
    <property type="term" value="P:GTP biosynthetic process"/>
    <property type="evidence" value="ECO:0007669"/>
    <property type="project" value="InterPro"/>
</dbReference>
<comment type="cofactor">
    <cofactor evidence="1">
        <name>Mg(2+)</name>
        <dbReference type="ChEBI" id="CHEBI:18420"/>
    </cofactor>
</comment>
<evidence type="ECO:0000259" key="9">
    <source>
        <dbReference type="SMART" id="SM00562"/>
    </source>
</evidence>
<dbReference type="PRINTS" id="PR01243">
    <property type="entry name" value="NUCDPKINASE"/>
</dbReference>
<dbReference type="HAMAP" id="MF_00451">
    <property type="entry name" value="NDP_kinase"/>
    <property type="match status" value="1"/>
</dbReference>
<accession>A0A9Q0N7Y3</accession>
<reference evidence="10" key="1">
    <citation type="submission" date="2022-07" db="EMBL/GenBank/DDBJ databases">
        <authorList>
            <person name="Trinca V."/>
            <person name="Uliana J.V.C."/>
            <person name="Torres T.T."/>
            <person name="Ward R.J."/>
            <person name="Monesi N."/>
        </authorList>
    </citation>
    <scope>NUCLEOTIDE SEQUENCE</scope>
    <source>
        <strain evidence="10">HSMRA1968</strain>
        <tissue evidence="10">Whole embryos</tissue>
    </source>
</reference>
<dbReference type="PROSITE" id="PS51374">
    <property type="entry name" value="NDPK_LIKE"/>
    <property type="match status" value="1"/>
</dbReference>
<evidence type="ECO:0000256" key="3">
    <source>
        <dbReference type="ARBA" id="ARBA00012966"/>
    </source>
</evidence>
<keyword evidence="11" id="KW-1185">Reference proteome</keyword>
<dbReference type="CDD" id="cd04413">
    <property type="entry name" value="NDPk_I"/>
    <property type="match status" value="1"/>
</dbReference>
<evidence type="ECO:0000256" key="7">
    <source>
        <dbReference type="RuleBase" id="RU004011"/>
    </source>
</evidence>
<dbReference type="InterPro" id="IPR001564">
    <property type="entry name" value="Nucleoside_diP_kinase"/>
</dbReference>
<dbReference type="PANTHER" id="PTHR11349">
    <property type="entry name" value="NUCLEOSIDE DIPHOSPHATE KINASE"/>
    <property type="match status" value="1"/>
</dbReference>
<name>A0A9Q0N7Y3_9DIPT</name>
<dbReference type="FunFam" id="3.30.70.141:FF:000002">
    <property type="entry name" value="Nucleoside diphosphate kinase"/>
    <property type="match status" value="1"/>
</dbReference>
<dbReference type="EMBL" id="WJQU01000002">
    <property type="protein sequence ID" value="KAJ6644274.1"/>
    <property type="molecule type" value="Genomic_DNA"/>
</dbReference>
<keyword evidence="5 10" id="KW-0418">Kinase</keyword>
<evidence type="ECO:0000256" key="1">
    <source>
        <dbReference type="ARBA" id="ARBA00001946"/>
    </source>
</evidence>
<evidence type="ECO:0000256" key="8">
    <source>
        <dbReference type="SAM" id="SignalP"/>
    </source>
</evidence>
<comment type="caution">
    <text evidence="10">The sequence shown here is derived from an EMBL/GenBank/DDBJ whole genome shotgun (WGS) entry which is preliminary data.</text>
</comment>
<dbReference type="OrthoDB" id="1729737at2759"/>
<dbReference type="InterPro" id="IPR036850">
    <property type="entry name" value="NDK-like_dom_sf"/>
</dbReference>
<dbReference type="SUPFAM" id="SSF54919">
    <property type="entry name" value="Nucleoside diphosphate kinase, NDK"/>
    <property type="match status" value="1"/>
</dbReference>
<feature type="domain" description="Nucleoside diphosphate kinase-like" evidence="9">
    <location>
        <begin position="65"/>
        <end position="200"/>
    </location>
</feature>
<organism evidence="10 11">
    <name type="scientific">Pseudolycoriella hygida</name>
    <dbReference type="NCBI Taxonomy" id="35572"/>
    <lineage>
        <taxon>Eukaryota</taxon>
        <taxon>Metazoa</taxon>
        <taxon>Ecdysozoa</taxon>
        <taxon>Arthropoda</taxon>
        <taxon>Hexapoda</taxon>
        <taxon>Insecta</taxon>
        <taxon>Pterygota</taxon>
        <taxon>Neoptera</taxon>
        <taxon>Endopterygota</taxon>
        <taxon>Diptera</taxon>
        <taxon>Nematocera</taxon>
        <taxon>Sciaroidea</taxon>
        <taxon>Sciaridae</taxon>
        <taxon>Pseudolycoriella</taxon>
    </lineage>
</organism>
<dbReference type="SMART" id="SM00562">
    <property type="entry name" value="NDK"/>
    <property type="match status" value="1"/>
</dbReference>
<keyword evidence="8" id="KW-0732">Signal</keyword>
<feature type="signal peptide" evidence="8">
    <location>
        <begin position="1"/>
        <end position="20"/>
    </location>
</feature>